<dbReference type="PANTHER" id="PTHR46825">
    <property type="entry name" value="D-ALANYL-D-ALANINE-CARBOXYPEPTIDASE/ENDOPEPTIDASE AMPH"/>
    <property type="match status" value="1"/>
</dbReference>
<dbReference type="InterPro" id="IPR012338">
    <property type="entry name" value="Beta-lactam/transpept-like"/>
</dbReference>
<gene>
    <name evidence="3" type="ORF">ABOZ73_14700</name>
</gene>
<dbReference type="EC" id="3.1.1.103" evidence="3"/>
<dbReference type="InterPro" id="IPR001466">
    <property type="entry name" value="Beta-lactam-related"/>
</dbReference>
<dbReference type="Gene3D" id="3.40.710.10">
    <property type="entry name" value="DD-peptidase/beta-lactamase superfamily"/>
    <property type="match status" value="1"/>
</dbReference>
<feature type="signal peptide" evidence="1">
    <location>
        <begin position="1"/>
        <end position="27"/>
    </location>
</feature>
<dbReference type="RefSeq" id="WP_369058887.1">
    <property type="nucleotide sequence ID" value="NZ_CP158375.1"/>
</dbReference>
<feature type="domain" description="Beta-lactamase-related" evidence="2">
    <location>
        <begin position="38"/>
        <end position="345"/>
    </location>
</feature>
<dbReference type="AlphaFoldDB" id="A0AB39KQA3"/>
<sequence>MQSTRRHLRPALLGLAISLGAAVAAQAQPLLQSLVPQAGRQAPGCAIGVSNHGVEHFAAYGAADLEQASAISTDTVFHAASIAKQFTAYAVGLLAAEGKLRLDDDIRKYLPNMPRYGDPIRVRDLVHHTSGLRDQGALLHLSGWRAQDRVTRQDALSVIARQKGLNFRPGAQDLYNNSGYTLLAEIVRKASGQPLDAFAQARIFTPLGMTSTRFYEDQDVVVPARAHAYRWTGAQWEGAQPPLEVYGASNLLTTVKDLLVWQRFLLNPPADRKATVDWMRTSGRLTDGTPIGYGGGLYIGEYGGRRTVGHDGLDGGFRAQTLAFSGEDLAVAVLCNHADARDLYLARGAADLTVPSTAPNAAATAADVGRQDLAGAWRSPETGMVMRLEWRGGRLDVPAERWRFDPQGGDQPPRLHVLYDPLPARIYEKVTAAAPMDLKPYVGRYRSDELATTYEVAIQDGHLTIAWPRMAPMPLEAVGGDYFVGQELGGLAFRRNGSGRIDGLELSQRRVWRLRAERLD</sequence>
<dbReference type="SUPFAM" id="SSF56601">
    <property type="entry name" value="beta-lactamase/transpeptidase-like"/>
    <property type="match status" value="1"/>
</dbReference>
<feature type="chain" id="PRO_5044342633" evidence="1">
    <location>
        <begin position="28"/>
        <end position="520"/>
    </location>
</feature>
<dbReference type="Pfam" id="PF00144">
    <property type="entry name" value="Beta-lactamase"/>
    <property type="match status" value="1"/>
</dbReference>
<dbReference type="EMBL" id="CP158375">
    <property type="protein sequence ID" value="XDO96031.1"/>
    <property type="molecule type" value="Genomic_DNA"/>
</dbReference>
<keyword evidence="1" id="KW-0732">Signal</keyword>
<reference evidence="3" key="1">
    <citation type="submission" date="2024-06" db="EMBL/GenBank/DDBJ databases">
        <title>Caulobacter inopinatus, sp. nov.</title>
        <authorList>
            <person name="Donachie S.P."/>
        </authorList>
    </citation>
    <scope>NUCLEOTIDE SEQUENCE</scope>
    <source>
        <strain evidence="3">73W</strain>
    </source>
</reference>
<protein>
    <submittedName>
        <fullName evidence="3">Serine hydrolase domain-containing protein</fullName>
        <ecNumber evidence="3">3.1.1.103</ecNumber>
    </submittedName>
</protein>
<organism evidence="3">
    <name type="scientific">Caulobacter sp. 73W</name>
    <dbReference type="NCBI Taxonomy" id="3161137"/>
    <lineage>
        <taxon>Bacteria</taxon>
        <taxon>Pseudomonadati</taxon>
        <taxon>Pseudomonadota</taxon>
        <taxon>Alphaproteobacteria</taxon>
        <taxon>Caulobacterales</taxon>
        <taxon>Caulobacteraceae</taxon>
        <taxon>Caulobacter</taxon>
    </lineage>
</organism>
<dbReference type="GO" id="GO:0016787">
    <property type="term" value="F:hydrolase activity"/>
    <property type="evidence" value="ECO:0007669"/>
    <property type="project" value="UniProtKB-KW"/>
</dbReference>
<keyword evidence="3" id="KW-0378">Hydrolase</keyword>
<dbReference type="InterPro" id="IPR050491">
    <property type="entry name" value="AmpC-like"/>
</dbReference>
<accession>A0AB39KQA3</accession>
<evidence type="ECO:0000313" key="3">
    <source>
        <dbReference type="EMBL" id="XDO96031.1"/>
    </source>
</evidence>
<proteinExistence type="predicted"/>
<dbReference type="PANTHER" id="PTHR46825:SF9">
    <property type="entry name" value="BETA-LACTAMASE-RELATED DOMAIN-CONTAINING PROTEIN"/>
    <property type="match status" value="1"/>
</dbReference>
<name>A0AB39KQA3_9CAUL</name>
<evidence type="ECO:0000259" key="2">
    <source>
        <dbReference type="Pfam" id="PF00144"/>
    </source>
</evidence>
<evidence type="ECO:0000256" key="1">
    <source>
        <dbReference type="SAM" id="SignalP"/>
    </source>
</evidence>